<sequence>MSKETILLEEYGKDPFIITLSSEDEASNVYNEFIDLSAAWKKKLNLSFAPFEVVKTECILYLYAKGITGFIKMNNLHIEVVPKFLIGKEKTSDWRVALTRALILLNQEKFFDNKFTSSKQSEAFLPDLMAETFLFSLEQGINIGLPRSYKETRERIPYYRGSYDSTQFINHLLKPHLIPCKYDEYTTENIINQILKSAAIELSKTVYSSKLAIRLSDLGNSIDASYQIPSIVQIENTFLPPQYSYLSGALDLSKLILQNKSLEHNTGELELRGFLWDSAKIFENLVKLIIRTYCLRSKKYQYSDKPITLMQLASREVPTRAINKIDTSPDIRILQKECTKFLLDAKYKIWSRQPKNNDVYQVMAGSRVTHCKLASLVYPLPQNGNEDTLIYNIEGDGFPKVVSVIFVDITKLALANGLNTLVKKFSDDLDTLHFCG</sequence>
<keyword evidence="1" id="KW-0540">Nuclease</keyword>
<accession>A0A4R2B365</accession>
<comment type="caution">
    <text evidence="1">The sequence shown here is derived from an EMBL/GenBank/DDBJ whole genome shotgun (WGS) entry which is preliminary data.</text>
</comment>
<proteinExistence type="predicted"/>
<gene>
    <name evidence="1" type="ORF">EV146_1131</name>
</gene>
<organism evidence="1 2">
    <name type="scientific">Mesobacillus foraminis</name>
    <dbReference type="NCBI Taxonomy" id="279826"/>
    <lineage>
        <taxon>Bacteria</taxon>
        <taxon>Bacillati</taxon>
        <taxon>Bacillota</taxon>
        <taxon>Bacilli</taxon>
        <taxon>Bacillales</taxon>
        <taxon>Bacillaceae</taxon>
        <taxon>Mesobacillus</taxon>
    </lineage>
</organism>
<dbReference type="AlphaFoldDB" id="A0A4R2B365"/>
<keyword evidence="2" id="KW-1185">Reference proteome</keyword>
<name>A0A4R2B365_9BACI</name>
<dbReference type="InterPro" id="IPR019292">
    <property type="entry name" value="McrC"/>
</dbReference>
<dbReference type="RefSeq" id="WP_132010693.1">
    <property type="nucleotide sequence ID" value="NZ_JABUHM010000010.1"/>
</dbReference>
<keyword evidence="1" id="KW-0255">Endonuclease</keyword>
<protein>
    <submittedName>
        <fullName evidence="1">5-methylcytosine-specific restriction endonuclease McrBC regulatory subunit McrC</fullName>
    </submittedName>
</protein>
<dbReference type="Pfam" id="PF10117">
    <property type="entry name" value="McrBC"/>
    <property type="match status" value="1"/>
</dbReference>
<dbReference type="GO" id="GO:0004519">
    <property type="term" value="F:endonuclease activity"/>
    <property type="evidence" value="ECO:0007669"/>
    <property type="project" value="UniProtKB-KW"/>
</dbReference>
<keyword evidence="1" id="KW-0378">Hydrolase</keyword>
<dbReference type="Proteomes" id="UP000295689">
    <property type="component" value="Unassembled WGS sequence"/>
</dbReference>
<dbReference type="EMBL" id="SLVV01000013">
    <property type="protein sequence ID" value="TCN21077.1"/>
    <property type="molecule type" value="Genomic_DNA"/>
</dbReference>
<reference evidence="1 2" key="1">
    <citation type="journal article" date="2015" name="Stand. Genomic Sci.">
        <title>Genomic Encyclopedia of Bacterial and Archaeal Type Strains, Phase III: the genomes of soil and plant-associated and newly described type strains.</title>
        <authorList>
            <person name="Whitman W.B."/>
            <person name="Woyke T."/>
            <person name="Klenk H.P."/>
            <person name="Zhou Y."/>
            <person name="Lilburn T.G."/>
            <person name="Beck B.J."/>
            <person name="De Vos P."/>
            <person name="Vandamme P."/>
            <person name="Eisen J.A."/>
            <person name="Garrity G."/>
            <person name="Hugenholtz P."/>
            <person name="Kyrpides N.C."/>
        </authorList>
    </citation>
    <scope>NUCLEOTIDE SEQUENCE [LARGE SCALE GENOMIC DNA]</scope>
    <source>
        <strain evidence="1 2">CV53</strain>
    </source>
</reference>
<evidence type="ECO:0000313" key="1">
    <source>
        <dbReference type="EMBL" id="TCN21077.1"/>
    </source>
</evidence>
<dbReference type="PANTHER" id="PTHR38733">
    <property type="entry name" value="PROTEIN MCRC"/>
    <property type="match status" value="1"/>
</dbReference>
<dbReference type="PANTHER" id="PTHR38733:SF1">
    <property type="entry name" value="TYPE IV METHYL-DIRECTED RESTRICTION ENZYME ECOKMCRBC"/>
    <property type="match status" value="1"/>
</dbReference>
<evidence type="ECO:0000313" key="2">
    <source>
        <dbReference type="Proteomes" id="UP000295689"/>
    </source>
</evidence>